<organism evidence="2 3">
    <name type="scientific">Pedobacter antarcticus 4BY</name>
    <dbReference type="NCBI Taxonomy" id="1358423"/>
    <lineage>
        <taxon>Bacteria</taxon>
        <taxon>Pseudomonadati</taxon>
        <taxon>Bacteroidota</taxon>
        <taxon>Sphingobacteriia</taxon>
        <taxon>Sphingobacteriales</taxon>
        <taxon>Sphingobacteriaceae</taxon>
        <taxon>Pedobacter</taxon>
    </lineage>
</organism>
<evidence type="ECO:0000256" key="1">
    <source>
        <dbReference type="SAM" id="Phobius"/>
    </source>
</evidence>
<keyword evidence="1" id="KW-0812">Transmembrane</keyword>
<evidence type="ECO:0000313" key="2">
    <source>
        <dbReference type="EMBL" id="KEQ31246.1"/>
    </source>
</evidence>
<dbReference type="AlphaFoldDB" id="A0A081PKM3"/>
<accession>A0A081PKM3</accession>
<proteinExistence type="predicted"/>
<keyword evidence="1" id="KW-0472">Membrane</keyword>
<protein>
    <submittedName>
        <fullName evidence="2">Uncharacterized protein</fullName>
    </submittedName>
</protein>
<dbReference type="Proteomes" id="UP000028007">
    <property type="component" value="Unassembled WGS sequence"/>
</dbReference>
<keyword evidence="1" id="KW-1133">Transmembrane helix</keyword>
<feature type="transmembrane region" description="Helical" evidence="1">
    <location>
        <begin position="6"/>
        <end position="26"/>
    </location>
</feature>
<dbReference type="EMBL" id="JNFF01000019">
    <property type="protein sequence ID" value="KEQ31246.1"/>
    <property type="molecule type" value="Genomic_DNA"/>
</dbReference>
<gene>
    <name evidence="2" type="ORF">N180_03085</name>
</gene>
<keyword evidence="3" id="KW-1185">Reference proteome</keyword>
<name>A0A081PKM3_9SPHI</name>
<reference evidence="2 3" key="1">
    <citation type="journal article" date="1992" name="Int. J. Syst. Bacteriol.">
        <title>Sphingobacterium antarcticus sp. nov. a Psychrotrophic Bacterium from the Soils of Schirmacher Oasis, Antarctica.</title>
        <authorList>
            <person name="Shivaji S."/>
            <person name="Ray M.K."/>
            <person name="Rao N.S."/>
            <person name="Saiserr L."/>
            <person name="Jagannadham M.V."/>
            <person name="Kumar G.S."/>
            <person name="Reddy G."/>
            <person name="Bhargava P.M."/>
        </authorList>
    </citation>
    <scope>NUCLEOTIDE SEQUENCE [LARGE SCALE GENOMIC DNA]</scope>
    <source>
        <strain evidence="2 3">4BY</strain>
    </source>
</reference>
<evidence type="ECO:0000313" key="3">
    <source>
        <dbReference type="Proteomes" id="UP000028007"/>
    </source>
</evidence>
<comment type="caution">
    <text evidence="2">The sequence shown here is derived from an EMBL/GenBank/DDBJ whole genome shotgun (WGS) entry which is preliminary data.</text>
</comment>
<sequence length="103" mass="12151">MESFIVIVGIIQFFVLIIFFQIAGNIEAIRIRFTSKNPETWLKKYQKSISLRRDSEALYHLQEFVWESLQRKKSKAKYDSLKSEYESAFTSLGAVFPIYPFND</sequence>